<keyword evidence="4 5" id="KW-0862">Zinc</keyword>
<dbReference type="STRING" id="52838.A0A4S8I9D4"/>
<dbReference type="SUPFAM" id="SSF90229">
    <property type="entry name" value="CCCH zinc finger"/>
    <property type="match status" value="1"/>
</dbReference>
<dbReference type="PANTHER" id="PTHR12547">
    <property type="entry name" value="CCCH ZINC FINGER/TIS11-RELATED"/>
    <property type="match status" value="1"/>
</dbReference>
<evidence type="ECO:0000313" key="8">
    <source>
        <dbReference type="EMBL" id="THU44608.1"/>
    </source>
</evidence>
<feature type="region of interest" description="Disordered" evidence="6">
    <location>
        <begin position="1"/>
        <end position="42"/>
    </location>
</feature>
<dbReference type="InterPro" id="IPR000571">
    <property type="entry name" value="Znf_CCCH"/>
</dbReference>
<feature type="domain" description="C3H1-type" evidence="7">
    <location>
        <begin position="175"/>
        <end position="203"/>
    </location>
</feature>
<proteinExistence type="predicted"/>
<dbReference type="PANTHER" id="PTHR12547:SF18">
    <property type="entry name" value="PROTEIN TIS11"/>
    <property type="match status" value="1"/>
</dbReference>
<organism evidence="8 9">
    <name type="scientific">Musa balbisiana</name>
    <name type="common">Banana</name>
    <dbReference type="NCBI Taxonomy" id="52838"/>
    <lineage>
        <taxon>Eukaryota</taxon>
        <taxon>Viridiplantae</taxon>
        <taxon>Streptophyta</taxon>
        <taxon>Embryophyta</taxon>
        <taxon>Tracheophyta</taxon>
        <taxon>Spermatophyta</taxon>
        <taxon>Magnoliopsida</taxon>
        <taxon>Liliopsida</taxon>
        <taxon>Zingiberales</taxon>
        <taxon>Musaceae</taxon>
        <taxon>Musa</taxon>
    </lineage>
</organism>
<evidence type="ECO:0000256" key="2">
    <source>
        <dbReference type="ARBA" id="ARBA00022737"/>
    </source>
</evidence>
<evidence type="ECO:0000256" key="1">
    <source>
        <dbReference type="ARBA" id="ARBA00022723"/>
    </source>
</evidence>
<keyword evidence="2" id="KW-0677">Repeat</keyword>
<dbReference type="Pfam" id="PF00642">
    <property type="entry name" value="zf-CCCH"/>
    <property type="match status" value="1"/>
</dbReference>
<feature type="zinc finger region" description="C3H1-type" evidence="5">
    <location>
        <begin position="175"/>
        <end position="203"/>
    </location>
</feature>
<dbReference type="InterPro" id="IPR036855">
    <property type="entry name" value="Znf_CCCH_sf"/>
</dbReference>
<evidence type="ECO:0000256" key="3">
    <source>
        <dbReference type="ARBA" id="ARBA00022771"/>
    </source>
</evidence>
<dbReference type="PROSITE" id="PS50103">
    <property type="entry name" value="ZF_C3H1"/>
    <property type="match status" value="1"/>
</dbReference>
<dbReference type="GO" id="GO:0003729">
    <property type="term" value="F:mRNA binding"/>
    <property type="evidence" value="ECO:0007669"/>
    <property type="project" value="InterPro"/>
</dbReference>
<feature type="region of interest" description="Disordered" evidence="6">
    <location>
        <begin position="298"/>
        <end position="320"/>
    </location>
</feature>
<dbReference type="Proteomes" id="UP000317650">
    <property type="component" value="Chromosome 2"/>
</dbReference>
<evidence type="ECO:0000259" key="7">
    <source>
        <dbReference type="PROSITE" id="PS50103"/>
    </source>
</evidence>
<keyword evidence="9" id="KW-1185">Reference proteome</keyword>
<gene>
    <name evidence="8" type="ORF">C4D60_Mb02t09160</name>
</gene>
<protein>
    <recommendedName>
        <fullName evidence="7">C3H1-type domain-containing protein</fullName>
    </recommendedName>
</protein>
<keyword evidence="1 5" id="KW-0479">Metal-binding</keyword>
<comment type="caution">
    <text evidence="8">The sequence shown here is derived from an EMBL/GenBank/DDBJ whole genome shotgun (WGS) entry which is preliminary data.</text>
</comment>
<evidence type="ECO:0000256" key="4">
    <source>
        <dbReference type="ARBA" id="ARBA00022833"/>
    </source>
</evidence>
<feature type="compositionally biased region" description="Gly residues" evidence="6">
    <location>
        <begin position="1"/>
        <end position="13"/>
    </location>
</feature>
<dbReference type="InterPro" id="IPR045877">
    <property type="entry name" value="ZFP36-like"/>
</dbReference>
<dbReference type="GO" id="GO:0008270">
    <property type="term" value="F:zinc ion binding"/>
    <property type="evidence" value="ECO:0007669"/>
    <property type="project" value="UniProtKB-KW"/>
</dbReference>
<evidence type="ECO:0000313" key="9">
    <source>
        <dbReference type="Proteomes" id="UP000317650"/>
    </source>
</evidence>
<dbReference type="Gene3D" id="4.10.1000.10">
    <property type="entry name" value="Zinc finger, CCCH-type"/>
    <property type="match status" value="1"/>
</dbReference>
<reference evidence="8 9" key="1">
    <citation type="journal article" date="2019" name="Nat. Plants">
        <title>Genome sequencing of Musa balbisiana reveals subgenome evolution and function divergence in polyploid bananas.</title>
        <authorList>
            <person name="Yao X."/>
        </authorList>
    </citation>
    <scope>NUCLEOTIDE SEQUENCE [LARGE SCALE GENOMIC DNA]</scope>
    <source>
        <strain evidence="9">cv. DH-PKW</strain>
        <tissue evidence="8">Leaves</tissue>
    </source>
</reference>
<accession>A0A4S8I9D4</accession>
<dbReference type="AlphaFoldDB" id="A0A4S8I9D4"/>
<keyword evidence="3 5" id="KW-0863">Zinc-finger</keyword>
<feature type="compositionally biased region" description="Polar residues" evidence="6">
    <location>
        <begin position="303"/>
        <end position="318"/>
    </location>
</feature>
<name>A0A4S8I9D4_MUSBA</name>
<dbReference type="EMBL" id="PYDT01000011">
    <property type="protein sequence ID" value="THU44608.1"/>
    <property type="molecule type" value="Genomic_DNA"/>
</dbReference>
<evidence type="ECO:0000256" key="6">
    <source>
        <dbReference type="SAM" id="MobiDB-lite"/>
    </source>
</evidence>
<evidence type="ECO:0000256" key="5">
    <source>
        <dbReference type="PROSITE-ProRule" id="PRU00723"/>
    </source>
</evidence>
<sequence>MEPRRVGGGGSSGGDRTVSIDASGSWNELSSIRRRRLSSPSPSAFLTPAFDACATATLSSSGIGGGADSSLDLDPSLLRYTRFRPYLSPSDSSDLRSTSTRRRLLQLRSSLSSFPYSSAEGGCCSVSPLSPIDGLPPGRSLPVHMTPLTMEVGEDVVVMDGVLVSDAETTSRRSLHRTEACRAWDENGICRYGSKYQFAHGKEELRGGRRSVKQASEVPAMRSGRSRTQFGSLLPSAASSYAVYDAPAAGVTTRNVAPSAAMYNQLPADADYRRLIIPALNQASPAASAVAMAAPSTAEADCKQQTTPLSSPQSTEPSFQWPMTEAEDDQISRILYGPSQRRRLPVFTQFCPE</sequence>